<reference evidence="2" key="1">
    <citation type="journal article" date="2014" name="Front. Microbiol.">
        <title>High frequency of phylogenetically diverse reductive dehalogenase-homologous genes in deep subseafloor sedimentary metagenomes.</title>
        <authorList>
            <person name="Kawai M."/>
            <person name="Futagami T."/>
            <person name="Toyoda A."/>
            <person name="Takaki Y."/>
            <person name="Nishi S."/>
            <person name="Hori S."/>
            <person name="Arai W."/>
            <person name="Tsubouchi T."/>
            <person name="Morono Y."/>
            <person name="Uchiyama I."/>
            <person name="Ito T."/>
            <person name="Fujiyama A."/>
            <person name="Inagaki F."/>
            <person name="Takami H."/>
        </authorList>
    </citation>
    <scope>NUCLEOTIDE SEQUENCE</scope>
    <source>
        <strain evidence="2">Expedition CK06-06</strain>
    </source>
</reference>
<proteinExistence type="predicted"/>
<protein>
    <submittedName>
        <fullName evidence="2">Uncharacterized protein</fullName>
    </submittedName>
</protein>
<evidence type="ECO:0000256" key="1">
    <source>
        <dbReference type="SAM" id="MobiDB-lite"/>
    </source>
</evidence>
<gene>
    <name evidence="2" type="ORF">S03H2_49979</name>
</gene>
<feature type="non-terminal residue" evidence="2">
    <location>
        <position position="1"/>
    </location>
</feature>
<comment type="caution">
    <text evidence="2">The sequence shown here is derived from an EMBL/GenBank/DDBJ whole genome shotgun (WGS) entry which is preliminary data.</text>
</comment>
<accession>X1GX83</accession>
<sequence length="165" mass="17538">GLRPGNGAERATSSLQSPRTRPPKQVSVFVDLWMADFGSEGNAVGAMARGLLTSRRPELMTRIPGHLGALAADHAFATAIAQINRPLILATDEIVNVALARLLAMPASTAGQSLEFALAAKVERDWEGSRELLASLPPEARANALLMIPGMTRYRDSLPDAVSGR</sequence>
<evidence type="ECO:0000313" key="2">
    <source>
        <dbReference type="EMBL" id="GAH62501.1"/>
    </source>
</evidence>
<feature type="region of interest" description="Disordered" evidence="1">
    <location>
        <begin position="1"/>
        <end position="22"/>
    </location>
</feature>
<organism evidence="2">
    <name type="scientific">marine sediment metagenome</name>
    <dbReference type="NCBI Taxonomy" id="412755"/>
    <lineage>
        <taxon>unclassified sequences</taxon>
        <taxon>metagenomes</taxon>
        <taxon>ecological metagenomes</taxon>
    </lineage>
</organism>
<name>X1GX83_9ZZZZ</name>
<dbReference type="EMBL" id="BARU01031615">
    <property type="protein sequence ID" value="GAH62501.1"/>
    <property type="molecule type" value="Genomic_DNA"/>
</dbReference>
<dbReference type="AlphaFoldDB" id="X1GX83"/>